<reference evidence="4 5" key="2">
    <citation type="journal article" date="2022" name="Mar. Drugs">
        <title>Bioassay-Guided Fractionation Leads to the Detection of Cholic Acid Generated by the Rare Thalassomonas sp.</title>
        <authorList>
            <person name="Pheiffer F."/>
            <person name="Schneider Y.K."/>
            <person name="Hansen E.H."/>
            <person name="Andersen J.H."/>
            <person name="Isaksson J."/>
            <person name="Busche T."/>
            <person name="R C."/>
            <person name="Kalinowski J."/>
            <person name="Zyl L.V."/>
            <person name="Trindade M."/>
        </authorList>
    </citation>
    <scope>NUCLEOTIDE SEQUENCE [LARGE SCALE GENOMIC DNA]</scope>
    <source>
        <strain evidence="4 5">XOM25</strain>
    </source>
</reference>
<feature type="domain" description="Transglycosylase SLT" evidence="3">
    <location>
        <begin position="50"/>
        <end position="341"/>
    </location>
</feature>
<dbReference type="InterPro" id="IPR036366">
    <property type="entry name" value="PGBDSf"/>
</dbReference>
<dbReference type="NCBIfam" id="TIGR02283">
    <property type="entry name" value="MltB_2"/>
    <property type="match status" value="1"/>
</dbReference>
<dbReference type="GO" id="GO:0008933">
    <property type="term" value="F:peptidoglycan lytic transglycosylase activity"/>
    <property type="evidence" value="ECO:0007669"/>
    <property type="project" value="TreeGrafter"/>
</dbReference>
<dbReference type="Gene3D" id="1.10.530.10">
    <property type="match status" value="1"/>
</dbReference>
<accession>A0AAE9Z9H8</accession>
<dbReference type="GO" id="GO:0009253">
    <property type="term" value="P:peptidoglycan catabolic process"/>
    <property type="evidence" value="ECO:0007669"/>
    <property type="project" value="TreeGrafter"/>
</dbReference>
<dbReference type="RefSeq" id="WP_084723920.1">
    <property type="nucleotide sequence ID" value="NZ_CP059734.1"/>
</dbReference>
<gene>
    <name evidence="4" type="ORF">SG34_031810</name>
</gene>
<dbReference type="InterPro" id="IPR036365">
    <property type="entry name" value="PGBD-like_sf"/>
</dbReference>
<dbReference type="PANTHER" id="PTHR30163:SF8">
    <property type="entry name" value="LYTIC MUREIN TRANSGLYCOSYLASE"/>
    <property type="match status" value="1"/>
</dbReference>
<evidence type="ECO:0000313" key="5">
    <source>
        <dbReference type="Proteomes" id="UP000032352"/>
    </source>
</evidence>
<reference evidence="4 5" key="1">
    <citation type="journal article" date="2015" name="Genome Announc.">
        <title>Draft Genome Sequences of Marine Isolates of Thalassomonas viridans and Thalassomonas actiniarum.</title>
        <authorList>
            <person name="Olonade I."/>
            <person name="van Zyl L.J."/>
            <person name="Trindade M."/>
        </authorList>
    </citation>
    <scope>NUCLEOTIDE SEQUENCE [LARGE SCALE GENOMIC DNA]</scope>
    <source>
        <strain evidence="4 5">XOM25</strain>
    </source>
</reference>
<dbReference type="InterPro" id="IPR031304">
    <property type="entry name" value="SLT_2"/>
</dbReference>
<protein>
    <submittedName>
        <fullName evidence="4">Lytic murein transglycosylase</fullName>
    </submittedName>
</protein>
<dbReference type="Gene3D" id="1.10.8.350">
    <property type="entry name" value="Bacterial muramidase"/>
    <property type="match status" value="1"/>
</dbReference>
<dbReference type="KEGG" id="tvd:SG34_031810"/>
<feature type="signal peptide" evidence="1">
    <location>
        <begin position="1"/>
        <end position="37"/>
    </location>
</feature>
<dbReference type="SUPFAM" id="SSF47090">
    <property type="entry name" value="PGBD-like"/>
    <property type="match status" value="1"/>
</dbReference>
<dbReference type="Gene3D" id="1.10.101.10">
    <property type="entry name" value="PGBD-like superfamily/PGBD"/>
    <property type="match status" value="1"/>
</dbReference>
<dbReference type="Pfam" id="PF01471">
    <property type="entry name" value="PG_binding_1"/>
    <property type="match status" value="1"/>
</dbReference>
<dbReference type="Pfam" id="PF13406">
    <property type="entry name" value="SLT_2"/>
    <property type="match status" value="1"/>
</dbReference>
<keyword evidence="1" id="KW-0732">Signal</keyword>
<dbReference type="InterPro" id="IPR002477">
    <property type="entry name" value="Peptidoglycan-bd-like"/>
</dbReference>
<evidence type="ECO:0000259" key="2">
    <source>
        <dbReference type="Pfam" id="PF01471"/>
    </source>
</evidence>
<evidence type="ECO:0000313" key="4">
    <source>
        <dbReference type="EMBL" id="WDE08510.1"/>
    </source>
</evidence>
<dbReference type="PANTHER" id="PTHR30163">
    <property type="entry name" value="MEMBRANE-BOUND LYTIC MUREIN TRANSGLYCOSYLASE B"/>
    <property type="match status" value="1"/>
</dbReference>
<dbReference type="InterPro" id="IPR011970">
    <property type="entry name" value="MltB_2"/>
</dbReference>
<evidence type="ECO:0000256" key="1">
    <source>
        <dbReference type="SAM" id="SignalP"/>
    </source>
</evidence>
<dbReference type="InterPro" id="IPR023346">
    <property type="entry name" value="Lysozyme-like_dom_sf"/>
</dbReference>
<dbReference type="CDD" id="cd13399">
    <property type="entry name" value="Slt35-like"/>
    <property type="match status" value="1"/>
</dbReference>
<dbReference type="EMBL" id="CP059734">
    <property type="protein sequence ID" value="WDE08510.1"/>
    <property type="molecule type" value="Genomic_DNA"/>
</dbReference>
<proteinExistence type="predicted"/>
<feature type="chain" id="PRO_5042107726" evidence="1">
    <location>
        <begin position="38"/>
        <end position="420"/>
    </location>
</feature>
<keyword evidence="5" id="KW-1185">Reference proteome</keyword>
<feature type="domain" description="Peptidoglycan binding-like" evidence="2">
    <location>
        <begin position="364"/>
        <end position="408"/>
    </location>
</feature>
<name>A0AAE9Z9H8_9GAMM</name>
<evidence type="ECO:0000259" key="3">
    <source>
        <dbReference type="Pfam" id="PF13406"/>
    </source>
</evidence>
<dbReference type="FunFam" id="1.10.8.350:FF:000001">
    <property type="entry name" value="Lytic murein transglycosylase B"/>
    <property type="match status" value="1"/>
</dbReference>
<dbReference type="InterPro" id="IPR043426">
    <property type="entry name" value="MltB-like"/>
</dbReference>
<dbReference type="AlphaFoldDB" id="A0AAE9Z9H8"/>
<sequence>MIFNFSLFSFSAQSTRRCRRLVSLAALLSAASVNSHAQSPSIPVFQQEEFEQCKAALKQQAQQHGVTSEQVLQSLSQVQHDHKVIEYDRRQPEFSESFGSYFNKRVNSWRVDKGRKMLAEHKKLLAKLHKSYGIPPQYLIAFWGLETNFGSYKGKMSVIRSLVTLACDQRRQAFFTGELITALKLAQREQLAPEQMLGSWAGAMGHTQFMPSAYMQYAVDGDGDGKVNLWESVDDALTSAANFLHHLGWKPGFRWGREVVLDEKFAYQHSGVGKPKTMNAWRELGVVKTDGSAVDKLDIKASLIVPAGYKGPAFLVYDNFSVIMRWNYSEFYALAVGHLADRLAGGGQLHRPPVKTANLTLAQLMSLQLKLTELGFDVGKADGILGPATKKGIRAFQSSRKMIADGFPHQDLLTTLDIEL</sequence>
<dbReference type="Proteomes" id="UP000032352">
    <property type="component" value="Chromosome pTvir"/>
</dbReference>
<organism evidence="4 5">
    <name type="scientific">Thalassomonas viridans</name>
    <dbReference type="NCBI Taxonomy" id="137584"/>
    <lineage>
        <taxon>Bacteria</taxon>
        <taxon>Pseudomonadati</taxon>
        <taxon>Pseudomonadota</taxon>
        <taxon>Gammaproteobacteria</taxon>
        <taxon>Alteromonadales</taxon>
        <taxon>Colwelliaceae</taxon>
        <taxon>Thalassomonas</taxon>
    </lineage>
</organism>
<dbReference type="SUPFAM" id="SSF53955">
    <property type="entry name" value="Lysozyme-like"/>
    <property type="match status" value="1"/>
</dbReference>